<proteinExistence type="inferred from homology"/>
<reference evidence="14 15" key="1">
    <citation type="journal article" date="2017" name="Biotechnol. Biofuels">
        <title>Differential beta-glucosidase expression as a function of carbon source availability in Talaromyces amestolkiae: a genomic and proteomic approach.</title>
        <authorList>
            <person name="de Eugenio L.I."/>
            <person name="Mendez-Liter J.A."/>
            <person name="Nieto-Dominguez M."/>
            <person name="Alonso L."/>
            <person name="Gil-Munoz J."/>
            <person name="Barriuso J."/>
            <person name="Prieto A."/>
            <person name="Martinez M.J."/>
        </authorList>
    </citation>
    <scope>NUCLEOTIDE SEQUENCE [LARGE SCALE GENOMIC DNA]</scope>
    <source>
        <strain evidence="14 15">CIB</strain>
    </source>
</reference>
<comment type="caution">
    <text evidence="14">The sequence shown here is derived from an EMBL/GenBank/DDBJ whole genome shotgun (WGS) entry which is preliminary data.</text>
</comment>
<dbReference type="InterPro" id="IPR018957">
    <property type="entry name" value="Znf_C3HC4_RING-type"/>
</dbReference>
<dbReference type="Pfam" id="PF00271">
    <property type="entry name" value="Helicase_C"/>
    <property type="match status" value="1"/>
</dbReference>
<feature type="domain" description="Helicase ATP-binding" evidence="12">
    <location>
        <begin position="418"/>
        <end position="596"/>
    </location>
</feature>
<feature type="compositionally biased region" description="Basic residues" evidence="10">
    <location>
        <begin position="258"/>
        <end position="269"/>
    </location>
</feature>
<dbReference type="GeneID" id="63799168"/>
<dbReference type="SMART" id="SM00487">
    <property type="entry name" value="DEXDc"/>
    <property type="match status" value="1"/>
</dbReference>
<dbReference type="Pfam" id="PF00097">
    <property type="entry name" value="zf-C3HC4"/>
    <property type="match status" value="1"/>
</dbReference>
<evidence type="ECO:0000256" key="4">
    <source>
        <dbReference type="ARBA" id="ARBA00022771"/>
    </source>
</evidence>
<evidence type="ECO:0000313" key="15">
    <source>
        <dbReference type="Proteomes" id="UP000249363"/>
    </source>
</evidence>
<dbReference type="SUPFAM" id="SSF57850">
    <property type="entry name" value="RING/U-box"/>
    <property type="match status" value="1"/>
</dbReference>
<keyword evidence="5" id="KW-0378">Hydrolase</keyword>
<dbReference type="CDD" id="cd18793">
    <property type="entry name" value="SF2_C_SNF"/>
    <property type="match status" value="1"/>
</dbReference>
<dbReference type="Gene3D" id="3.30.40.10">
    <property type="entry name" value="Zinc/RING finger domain, C3HC4 (zinc finger)"/>
    <property type="match status" value="1"/>
</dbReference>
<dbReference type="InterPro" id="IPR017907">
    <property type="entry name" value="Znf_RING_CS"/>
</dbReference>
<dbReference type="SUPFAM" id="SSF52540">
    <property type="entry name" value="P-loop containing nucleoside triphosphate hydrolases"/>
    <property type="match status" value="2"/>
</dbReference>
<dbReference type="EMBL" id="MIKG01000028">
    <property type="protein sequence ID" value="RAO73942.1"/>
    <property type="molecule type" value="Genomic_DNA"/>
</dbReference>
<evidence type="ECO:0000313" key="14">
    <source>
        <dbReference type="EMBL" id="RAO73942.1"/>
    </source>
</evidence>
<feature type="compositionally biased region" description="Low complexity" evidence="10">
    <location>
        <begin position="292"/>
        <end position="310"/>
    </location>
</feature>
<dbReference type="InterPro" id="IPR000330">
    <property type="entry name" value="SNF2_N"/>
</dbReference>
<dbReference type="Proteomes" id="UP000249363">
    <property type="component" value="Unassembled WGS sequence"/>
</dbReference>
<dbReference type="GO" id="GO:0004386">
    <property type="term" value="F:helicase activity"/>
    <property type="evidence" value="ECO:0007669"/>
    <property type="project" value="UniProtKB-KW"/>
</dbReference>
<keyword evidence="4 9" id="KW-0863">Zinc-finger</keyword>
<dbReference type="PANTHER" id="PTHR45626:SF12">
    <property type="entry name" value="DNA REPAIR PROTEIN RAD16"/>
    <property type="match status" value="1"/>
</dbReference>
<organism evidence="14 15">
    <name type="scientific">Talaromyces amestolkiae</name>
    <dbReference type="NCBI Taxonomy" id="1196081"/>
    <lineage>
        <taxon>Eukaryota</taxon>
        <taxon>Fungi</taxon>
        <taxon>Dikarya</taxon>
        <taxon>Ascomycota</taxon>
        <taxon>Pezizomycotina</taxon>
        <taxon>Eurotiomycetes</taxon>
        <taxon>Eurotiomycetidae</taxon>
        <taxon>Eurotiales</taxon>
        <taxon>Trichocomaceae</taxon>
        <taxon>Talaromyces</taxon>
        <taxon>Talaromyces sect. Talaromyces</taxon>
    </lineage>
</organism>
<feature type="compositionally biased region" description="Low complexity" evidence="10">
    <location>
        <begin position="123"/>
        <end position="136"/>
    </location>
</feature>
<dbReference type="RefSeq" id="XP_040738456.1">
    <property type="nucleotide sequence ID" value="XM_040882925.1"/>
</dbReference>
<keyword evidence="8" id="KW-0067">ATP-binding</keyword>
<keyword evidence="2" id="KW-0479">Metal-binding</keyword>
<dbReference type="PROSITE" id="PS51194">
    <property type="entry name" value="HELICASE_CTER"/>
    <property type="match status" value="1"/>
</dbReference>
<dbReference type="STRING" id="1196081.A0A364LDS7"/>
<feature type="compositionally biased region" description="Acidic residues" evidence="10">
    <location>
        <begin position="279"/>
        <end position="291"/>
    </location>
</feature>
<evidence type="ECO:0000256" key="8">
    <source>
        <dbReference type="ARBA" id="ARBA00022840"/>
    </source>
</evidence>
<sequence length="1011" mass="114108">MTEPLCCSSDDSIGLTIDRSFSFSSILDKADSSSQTASTFAVLISIGRQPFAKVPDLASGRSFIGRSSIRLARGASVTQAPESDEAVAASTSHPNPKSTRRTTRTSSFMIEVAVPAVKMTDTVSSASSLSPPSVDSVSREDSVLDTPATSVAVSPPASDNGGKTRKRVSASTRAQQLRASTFALPSSTGSTRTKRTASQMLATETSDAALARELQLEEYGGSNAKRQRNTSDVERIIAQESDDELWPEFEEQMSPQPSRRRSLRSRPRFQIKDDVDLPMLDDGDDTDDADDYAYSPSDDNASEADAASPEVGEEEEEEVPVIAPSTTRRTRTSNTPRRGRVSAAARRQRAAEPVLPYTMGRRAAKERRKLEKQHPLIISMWKDLEDMPAIIPQQAEQPAGINRMLKSFQLEGLNWMMQQEKTQYKGGLLGDEMGMGKTIQAVSLLMSDYPVGKPSLVVVPPVALMQWQSEINDYTDGKLKVLVYHNSNPKVKHLKRKDLLGYDVIMISYSGLESMYRKEMKGWNREDGIVKEDSVIHSIDFHRLILDEAHSIKQRTTSVARACFALKSTYKWCLSGTPVQNRIGEFFSLLRFLEVRPFACYFCKMCQCQELHWSQDAEKRCTHCRHSGFSHVSVFNQEILNPIMESHGQARHDALRKLRLITDRIMLRRLKRDHTSSMELPPKRVIIHNEFFGEIERDFSTSIMTNTTRQFDTYVSRGVMLNNYANIFGLIMQMRQVANHPDLILKKHGEGGQNVLVCSICDEPAESPIRSRCHHEFCRQCAKDYMRSFDADSIVDCPRCHIPLSIDFEQPEIEQEEDVVKKNSIINRIRMEDWTSSTKIEMLVYDLYKLRSKKQTHKSIVFSQFTSMLQLVEWRLRRAGFNTVMLDGSMTPAQRQNSIDHFMKNVDVEVFLVSLKAGGVALNLTEASRVFIVDPWWNPAAEWQSADRCHRIGQRRPCVITRLCIEDSVESRMVALQEKKANMINGTINKNEGDALEKLTPEDMQFLFRGS</sequence>
<feature type="domain" description="Helicase C-terminal" evidence="13">
    <location>
        <begin position="842"/>
        <end position="1000"/>
    </location>
</feature>
<dbReference type="InterPro" id="IPR001650">
    <property type="entry name" value="Helicase_C-like"/>
</dbReference>
<dbReference type="CDD" id="cd16567">
    <property type="entry name" value="RING-HC_RAD16-like"/>
    <property type="match status" value="1"/>
</dbReference>
<evidence type="ECO:0000256" key="10">
    <source>
        <dbReference type="SAM" id="MobiDB-lite"/>
    </source>
</evidence>
<dbReference type="PROSITE" id="PS00518">
    <property type="entry name" value="ZF_RING_1"/>
    <property type="match status" value="1"/>
</dbReference>
<dbReference type="GO" id="GO:0005524">
    <property type="term" value="F:ATP binding"/>
    <property type="evidence" value="ECO:0007669"/>
    <property type="project" value="UniProtKB-KW"/>
</dbReference>
<dbReference type="GO" id="GO:0006289">
    <property type="term" value="P:nucleotide-excision repair"/>
    <property type="evidence" value="ECO:0007669"/>
    <property type="project" value="TreeGrafter"/>
</dbReference>
<evidence type="ECO:0008006" key="16">
    <source>
        <dbReference type="Google" id="ProtNLM"/>
    </source>
</evidence>
<dbReference type="GO" id="GO:0016787">
    <property type="term" value="F:hydrolase activity"/>
    <property type="evidence" value="ECO:0007669"/>
    <property type="project" value="UniProtKB-KW"/>
</dbReference>
<keyword evidence="7" id="KW-0862">Zinc</keyword>
<evidence type="ECO:0000256" key="6">
    <source>
        <dbReference type="ARBA" id="ARBA00022806"/>
    </source>
</evidence>
<gene>
    <name evidence="14" type="ORF">BHQ10_009954</name>
</gene>
<dbReference type="PANTHER" id="PTHR45626">
    <property type="entry name" value="TRANSCRIPTION TERMINATION FACTOR 2-RELATED"/>
    <property type="match status" value="1"/>
</dbReference>
<evidence type="ECO:0000259" key="13">
    <source>
        <dbReference type="PROSITE" id="PS51194"/>
    </source>
</evidence>
<dbReference type="PROSITE" id="PS51192">
    <property type="entry name" value="HELICASE_ATP_BIND_1"/>
    <property type="match status" value="1"/>
</dbReference>
<dbReference type="InterPro" id="IPR014001">
    <property type="entry name" value="Helicase_ATP-bd"/>
</dbReference>
<dbReference type="Gene3D" id="3.40.50.300">
    <property type="entry name" value="P-loop containing nucleotide triphosphate hydrolases"/>
    <property type="match status" value="1"/>
</dbReference>
<evidence type="ECO:0000259" key="12">
    <source>
        <dbReference type="PROSITE" id="PS51192"/>
    </source>
</evidence>
<name>A0A364LDS7_TALAM</name>
<dbReference type="InterPro" id="IPR038718">
    <property type="entry name" value="SNF2-like_sf"/>
</dbReference>
<dbReference type="InterPro" id="IPR013083">
    <property type="entry name" value="Znf_RING/FYVE/PHD"/>
</dbReference>
<feature type="region of interest" description="Disordered" evidence="10">
    <location>
        <begin position="244"/>
        <end position="350"/>
    </location>
</feature>
<dbReference type="InterPro" id="IPR027417">
    <property type="entry name" value="P-loop_NTPase"/>
</dbReference>
<evidence type="ECO:0000256" key="9">
    <source>
        <dbReference type="PROSITE-ProRule" id="PRU00175"/>
    </source>
</evidence>
<dbReference type="InterPro" id="IPR001841">
    <property type="entry name" value="Znf_RING"/>
</dbReference>
<dbReference type="GO" id="GO:0008094">
    <property type="term" value="F:ATP-dependent activity, acting on DNA"/>
    <property type="evidence" value="ECO:0007669"/>
    <property type="project" value="TreeGrafter"/>
</dbReference>
<evidence type="ECO:0000256" key="7">
    <source>
        <dbReference type="ARBA" id="ARBA00022833"/>
    </source>
</evidence>
<feature type="compositionally biased region" description="Low complexity" evidence="10">
    <location>
        <begin position="320"/>
        <end position="345"/>
    </location>
</feature>
<evidence type="ECO:0000256" key="3">
    <source>
        <dbReference type="ARBA" id="ARBA00022741"/>
    </source>
</evidence>
<dbReference type="AlphaFoldDB" id="A0A364LDS7"/>
<dbReference type="SMART" id="SM00184">
    <property type="entry name" value="RING"/>
    <property type="match status" value="1"/>
</dbReference>
<protein>
    <recommendedName>
        <fullName evidence="16">DNA repair protein RAD16</fullName>
    </recommendedName>
</protein>
<dbReference type="PROSITE" id="PS50089">
    <property type="entry name" value="ZF_RING_2"/>
    <property type="match status" value="1"/>
</dbReference>
<feature type="region of interest" description="Disordered" evidence="10">
    <location>
        <begin position="122"/>
        <end position="174"/>
    </location>
</feature>
<evidence type="ECO:0000259" key="11">
    <source>
        <dbReference type="PROSITE" id="PS50089"/>
    </source>
</evidence>
<dbReference type="InterPro" id="IPR050628">
    <property type="entry name" value="SNF2_RAD54_helicase_TF"/>
</dbReference>
<keyword evidence="3" id="KW-0547">Nucleotide-binding</keyword>
<keyword evidence="15" id="KW-1185">Reference proteome</keyword>
<keyword evidence="6" id="KW-0347">Helicase</keyword>
<evidence type="ECO:0000256" key="1">
    <source>
        <dbReference type="ARBA" id="ARBA00007025"/>
    </source>
</evidence>
<feature type="region of interest" description="Disordered" evidence="10">
    <location>
        <begin position="75"/>
        <end position="106"/>
    </location>
</feature>
<dbReference type="GO" id="GO:0005634">
    <property type="term" value="C:nucleus"/>
    <property type="evidence" value="ECO:0007669"/>
    <property type="project" value="TreeGrafter"/>
</dbReference>
<evidence type="ECO:0000256" key="5">
    <source>
        <dbReference type="ARBA" id="ARBA00022801"/>
    </source>
</evidence>
<dbReference type="InterPro" id="IPR049730">
    <property type="entry name" value="SNF2/RAD54-like_C"/>
</dbReference>
<dbReference type="Gene3D" id="3.40.50.10810">
    <property type="entry name" value="Tandem AAA-ATPase domain"/>
    <property type="match status" value="1"/>
</dbReference>
<accession>A0A364LDS7</accession>
<dbReference type="Pfam" id="PF00176">
    <property type="entry name" value="SNF2-rel_dom"/>
    <property type="match status" value="2"/>
</dbReference>
<dbReference type="CDD" id="cd18008">
    <property type="entry name" value="DEXDc_SHPRH-like"/>
    <property type="match status" value="1"/>
</dbReference>
<evidence type="ECO:0000256" key="2">
    <source>
        <dbReference type="ARBA" id="ARBA00022723"/>
    </source>
</evidence>
<dbReference type="SMART" id="SM00490">
    <property type="entry name" value="HELICc"/>
    <property type="match status" value="1"/>
</dbReference>
<feature type="domain" description="RING-type" evidence="11">
    <location>
        <begin position="758"/>
        <end position="801"/>
    </location>
</feature>
<dbReference type="OrthoDB" id="448448at2759"/>
<comment type="similarity">
    <text evidence="1">Belongs to the SNF2/RAD54 helicase family.</text>
</comment>
<dbReference type="GO" id="GO:0008270">
    <property type="term" value="F:zinc ion binding"/>
    <property type="evidence" value="ECO:0007669"/>
    <property type="project" value="UniProtKB-KW"/>
</dbReference>